<gene>
    <name evidence="3" type="primary">LOC107411545</name>
</gene>
<protein>
    <submittedName>
        <fullName evidence="3">Succinate dehydrogenase assembly factor 2, mitochondrial-like isoform X1</fullName>
    </submittedName>
</protein>
<accession>A0ABM3ZV90</accession>
<organism evidence="2 3">
    <name type="scientific">Ziziphus jujuba</name>
    <name type="common">Chinese jujube</name>
    <name type="synonym">Ziziphus sativa</name>
    <dbReference type="NCBI Taxonomy" id="326968"/>
    <lineage>
        <taxon>Eukaryota</taxon>
        <taxon>Viridiplantae</taxon>
        <taxon>Streptophyta</taxon>
        <taxon>Embryophyta</taxon>
        <taxon>Tracheophyta</taxon>
        <taxon>Spermatophyta</taxon>
        <taxon>Magnoliopsida</taxon>
        <taxon>eudicotyledons</taxon>
        <taxon>Gunneridae</taxon>
        <taxon>Pentapetalae</taxon>
        <taxon>rosids</taxon>
        <taxon>fabids</taxon>
        <taxon>Rosales</taxon>
        <taxon>Rhamnaceae</taxon>
        <taxon>Paliureae</taxon>
        <taxon>Ziziphus</taxon>
    </lineage>
</organism>
<dbReference type="PANTHER" id="PTHR12469">
    <property type="entry name" value="PROTEIN EMI5 HOMOLOG, MITOCHONDRIAL"/>
    <property type="match status" value="1"/>
</dbReference>
<dbReference type="Gene3D" id="1.10.150.250">
    <property type="entry name" value="Flavinator of succinate dehydrogenase"/>
    <property type="match status" value="1"/>
</dbReference>
<proteinExistence type="predicted"/>
<evidence type="ECO:0000313" key="2">
    <source>
        <dbReference type="Proteomes" id="UP001652623"/>
    </source>
</evidence>
<name>A0ABM3ZV90_ZIZJJ</name>
<sequence length="122" mass="14222">MESLLWSLLGCVNAGFYRFYLNNFNPLAIDLSDEESKRCLFIILLYKSRQRGFLELDLVIRKWVEEHIHSMDENGIKALCHVLDLKLVELLFDFPEAEAESTAGYNVNAIFPMSFLCLQEER</sequence>
<keyword evidence="2" id="KW-1185">Reference proteome</keyword>
<evidence type="ECO:0000256" key="1">
    <source>
        <dbReference type="ARBA" id="ARBA00023186"/>
    </source>
</evidence>
<keyword evidence="1" id="KW-0143">Chaperone</keyword>
<reference evidence="3" key="1">
    <citation type="submission" date="2025-08" db="UniProtKB">
        <authorList>
            <consortium name="RefSeq"/>
        </authorList>
    </citation>
    <scope>IDENTIFICATION</scope>
    <source>
        <tissue evidence="3">Seedling</tissue>
    </source>
</reference>
<dbReference type="SUPFAM" id="SSF109910">
    <property type="entry name" value="YgfY-like"/>
    <property type="match status" value="1"/>
</dbReference>
<dbReference type="RefSeq" id="XP_060668401.1">
    <property type="nucleotide sequence ID" value="XM_060812418.1"/>
</dbReference>
<dbReference type="InterPro" id="IPR036714">
    <property type="entry name" value="SDH_sf"/>
</dbReference>
<dbReference type="Pfam" id="PF03937">
    <property type="entry name" value="Sdh5"/>
    <property type="match status" value="1"/>
</dbReference>
<dbReference type="PANTHER" id="PTHR12469:SF2">
    <property type="entry name" value="SUCCINATE DEHYDROGENASE ASSEMBLY FACTOR 2, MITOCHONDRIAL"/>
    <property type="match status" value="1"/>
</dbReference>
<dbReference type="Proteomes" id="UP001652623">
    <property type="component" value="Chromosome 10"/>
</dbReference>
<evidence type="ECO:0000313" key="3">
    <source>
        <dbReference type="RefSeq" id="XP_060668401.1"/>
    </source>
</evidence>
<dbReference type="GeneID" id="107411545"/>
<dbReference type="InterPro" id="IPR005631">
    <property type="entry name" value="SDH"/>
</dbReference>